<reference evidence="1 2" key="1">
    <citation type="journal article" date="2021" name="Front. Genet.">
        <title>Chromosome-Level Genome Assembly Reveals Significant Gene Expansion in the Toll and IMD Signaling Pathways of Dendrolimus kikuchii.</title>
        <authorList>
            <person name="Zhou J."/>
            <person name="Wu P."/>
            <person name="Xiong Z."/>
            <person name="Liu N."/>
            <person name="Zhao N."/>
            <person name="Ji M."/>
            <person name="Qiu Y."/>
            <person name="Yang B."/>
        </authorList>
    </citation>
    <scope>NUCLEOTIDE SEQUENCE [LARGE SCALE GENOMIC DNA]</scope>
    <source>
        <strain evidence="1">Ann1</strain>
    </source>
</reference>
<dbReference type="EMBL" id="CM034415">
    <property type="protein sequence ID" value="KAJ0169988.1"/>
    <property type="molecule type" value="Genomic_DNA"/>
</dbReference>
<name>A0ACC1CEK2_9NEOP</name>
<sequence>MQDISRDKIDEIITSQVHIKQENQCKKCQRIIHEIFDTDLPHKEAVERVEEVPIKDKIVHITTAKENEEKLMQKLETIEETPLVEAAKPKVEGFNLTPKVLGNTIGTNSSEHCQDTNIAYHKYCDQKNLVDENSNLNYPSYKPNYFEQAQNSGKRPDVEEEIKNKPTEIFDKKELVSRTNVEPICIVPNSYGQNSNHDQYYYQQQHHSFPYSQDNVYNQENSYIVNKDLKSEKSFKDDGYNFVEDSAKNRKTGSTEADVQISIDEMAKRCLNSPSNEIDERLLKEMEKLAVPQTETKASGTPMLNDVIQMDLHKKTKKQVEKHEIDLETRMTDKNIIDVKNDCVEKLNPPYEANHLEKEIIKQDIETLELKYEKLIHNFNNNLLNIEEESNNKEQLPIITINSINATQTDNITNYESKLVANSIITKSENTSNELKETSSKDAISHTTASYAQNITDLYNKQIGESTDIRANTTEKSQKGLSRQRTSNINAMQSENIIDFQSKQAAESTHIEVNNINEKSENMFHVNANSYIKAIQAANTAHLENKLGHDLNYIKSKNTAEKTTHPIVNGNEFLLDTTKTHYEKIMQILATRQSLHPNQVHIDPYDKNTLSQDVDEYDHKTLAEMNVSEHKYKHTEEADKPRLSNCDEDEKHARLCLATKETSPISAREVSPPVIAVETSRLKPCRDIDVNKVDLPQMIYIDNKSDPTQHTCDVQDTNVCEPIENQIAITPVLKSNDTKENIIKESGILQVQRLCEPKPSVINTANTPECELVNTTNIHRTPTKSVRKPLGNYTATIQISPETYTNRAASAENELKDDKQDNLNPNPNDHYYRSYYDSNNQINDNPKQPDTIEIDFKKEEHPKSTEQISHSFLQPEGMINPLSEKIETGHGLKGNLSSLGPLPKLKDEELTLSQLLRRIRARNKMQECKEFEGHTLSSQTKVDTLEGKCGDKKPICPPPAPECPPKNPCPPPPCPPPPPPCPPPPPPCPKPCKPECPPKNPCPPPPCPPPPPPCPPPPPPCPEPCKPKCPQPCPPPKKNPCDKYIKKCYGTLKDMIQILLLGQKLPSVTEKRYLSADIVAKLHSLFLVLKILQLEGRLKTAEIDSYTNSGQICTSVIMARDFKPWTPIPSWPIPKKEKKRPLVCPKEGCKAFPAVTPNLNLPYRPKHCPGFPKRTFSIPDLLFTENKRKLFDLGYF</sequence>
<dbReference type="Proteomes" id="UP000824533">
    <property type="component" value="Linkage Group LG29"/>
</dbReference>
<accession>A0ACC1CEK2</accession>
<comment type="caution">
    <text evidence="1">The sequence shown here is derived from an EMBL/GenBank/DDBJ whole genome shotgun (WGS) entry which is preliminary data.</text>
</comment>
<keyword evidence="2" id="KW-1185">Reference proteome</keyword>
<evidence type="ECO:0000313" key="2">
    <source>
        <dbReference type="Proteomes" id="UP000824533"/>
    </source>
</evidence>
<protein>
    <submittedName>
        <fullName evidence="1">Uncharacterized protein</fullName>
    </submittedName>
</protein>
<evidence type="ECO:0000313" key="1">
    <source>
        <dbReference type="EMBL" id="KAJ0169988.1"/>
    </source>
</evidence>
<proteinExistence type="predicted"/>
<gene>
    <name evidence="1" type="ORF">K1T71_014594</name>
</gene>
<organism evidence="1 2">
    <name type="scientific">Dendrolimus kikuchii</name>
    <dbReference type="NCBI Taxonomy" id="765133"/>
    <lineage>
        <taxon>Eukaryota</taxon>
        <taxon>Metazoa</taxon>
        <taxon>Ecdysozoa</taxon>
        <taxon>Arthropoda</taxon>
        <taxon>Hexapoda</taxon>
        <taxon>Insecta</taxon>
        <taxon>Pterygota</taxon>
        <taxon>Neoptera</taxon>
        <taxon>Endopterygota</taxon>
        <taxon>Lepidoptera</taxon>
        <taxon>Glossata</taxon>
        <taxon>Ditrysia</taxon>
        <taxon>Bombycoidea</taxon>
        <taxon>Lasiocampidae</taxon>
        <taxon>Dendrolimus</taxon>
    </lineage>
</organism>